<keyword evidence="6 7" id="KW-0472">Membrane</keyword>
<feature type="transmembrane region" description="Helical" evidence="7">
    <location>
        <begin position="40"/>
        <end position="61"/>
    </location>
</feature>
<keyword evidence="5 7" id="KW-1133">Transmembrane helix</keyword>
<comment type="similarity">
    <text evidence="2">Belongs to the UPF0126 family.</text>
</comment>
<evidence type="ECO:0000256" key="2">
    <source>
        <dbReference type="ARBA" id="ARBA00008193"/>
    </source>
</evidence>
<feature type="domain" description="Glycine transporter" evidence="8">
    <location>
        <begin position="104"/>
        <end position="173"/>
    </location>
</feature>
<evidence type="ECO:0000256" key="4">
    <source>
        <dbReference type="ARBA" id="ARBA00022692"/>
    </source>
</evidence>
<evidence type="ECO:0000259" key="8">
    <source>
        <dbReference type="Pfam" id="PF03458"/>
    </source>
</evidence>
<dbReference type="PANTHER" id="PTHR30506">
    <property type="entry name" value="INNER MEMBRANE PROTEIN"/>
    <property type="match status" value="1"/>
</dbReference>
<evidence type="ECO:0000256" key="1">
    <source>
        <dbReference type="ARBA" id="ARBA00004651"/>
    </source>
</evidence>
<dbReference type="AlphaFoldDB" id="A0A1H7C030"/>
<keyword evidence="4 7" id="KW-0812">Transmembrane</keyword>
<feature type="transmembrane region" description="Helical" evidence="7">
    <location>
        <begin position="12"/>
        <end position="34"/>
    </location>
</feature>
<dbReference type="GO" id="GO:0005886">
    <property type="term" value="C:plasma membrane"/>
    <property type="evidence" value="ECO:0007669"/>
    <property type="project" value="UniProtKB-SubCell"/>
</dbReference>
<protein>
    <submittedName>
        <fullName evidence="9">Uncharacterized membrane protein YeiH</fullName>
    </submittedName>
</protein>
<sequence>MFCSKEGRVPKMTWDVLNIIGTLAFAVSGAIVAMEEDFDIFGVMILGFTTAFGGGTIRNLLIGIPVEDIWAQGNLFILAFTAILIVFLFPTHWWIRYWNRWGIFFDAIGLAAFAIQGALMAVYSGATLIGAIVAATLTGAGGGMIRDVFAGRKPMIFRDEIYALWAALGGLAIGVGLIEGAWMTGALLVSIVLLRMLSVQYRWQLPKSSLT</sequence>
<dbReference type="InterPro" id="IPR005115">
    <property type="entry name" value="Gly_transporter"/>
</dbReference>
<accession>A0A1H7C030</accession>
<feature type="transmembrane region" description="Helical" evidence="7">
    <location>
        <begin position="161"/>
        <end position="178"/>
    </location>
</feature>
<feature type="transmembrane region" description="Helical" evidence="7">
    <location>
        <begin position="73"/>
        <end position="95"/>
    </location>
</feature>
<keyword evidence="3" id="KW-1003">Cell membrane</keyword>
<evidence type="ECO:0000313" key="9">
    <source>
        <dbReference type="EMBL" id="SEJ79970.1"/>
    </source>
</evidence>
<gene>
    <name evidence="9" type="ORF">SAMN04488127_2844</name>
</gene>
<dbReference type="Pfam" id="PF03458">
    <property type="entry name" value="Gly_transporter"/>
    <property type="match status" value="2"/>
</dbReference>
<evidence type="ECO:0000256" key="6">
    <source>
        <dbReference type="ARBA" id="ARBA00023136"/>
    </source>
</evidence>
<organism evidence="9 10">
    <name type="scientific">Bhargavaea ginsengi</name>
    <dbReference type="NCBI Taxonomy" id="426757"/>
    <lineage>
        <taxon>Bacteria</taxon>
        <taxon>Bacillati</taxon>
        <taxon>Bacillota</taxon>
        <taxon>Bacilli</taxon>
        <taxon>Bacillales</taxon>
        <taxon>Caryophanaceae</taxon>
        <taxon>Bhargavaea</taxon>
    </lineage>
</organism>
<dbReference type="Proteomes" id="UP000199200">
    <property type="component" value="Unassembled WGS sequence"/>
</dbReference>
<proteinExistence type="inferred from homology"/>
<feature type="domain" description="Glycine transporter" evidence="8">
    <location>
        <begin position="16"/>
        <end position="89"/>
    </location>
</feature>
<comment type="subcellular location">
    <subcellularLocation>
        <location evidence="1">Cell membrane</location>
        <topology evidence="1">Multi-pass membrane protein</topology>
    </subcellularLocation>
</comment>
<evidence type="ECO:0000256" key="5">
    <source>
        <dbReference type="ARBA" id="ARBA00022989"/>
    </source>
</evidence>
<name>A0A1H7C030_9BACL</name>
<evidence type="ECO:0000313" key="10">
    <source>
        <dbReference type="Proteomes" id="UP000199200"/>
    </source>
</evidence>
<evidence type="ECO:0000256" key="3">
    <source>
        <dbReference type="ARBA" id="ARBA00022475"/>
    </source>
</evidence>
<evidence type="ECO:0000256" key="7">
    <source>
        <dbReference type="SAM" id="Phobius"/>
    </source>
</evidence>
<feature type="transmembrane region" description="Helical" evidence="7">
    <location>
        <begin position="107"/>
        <end position="140"/>
    </location>
</feature>
<keyword evidence="10" id="KW-1185">Reference proteome</keyword>
<dbReference type="PANTHER" id="PTHR30506:SF3">
    <property type="entry name" value="UPF0126 INNER MEMBRANE PROTEIN YADS-RELATED"/>
    <property type="match status" value="1"/>
</dbReference>
<dbReference type="STRING" id="426757.SAMN04488127_2844"/>
<reference evidence="10" key="1">
    <citation type="submission" date="2016-10" db="EMBL/GenBank/DDBJ databases">
        <authorList>
            <person name="Varghese N."/>
            <person name="Submissions S."/>
        </authorList>
    </citation>
    <scope>NUCLEOTIDE SEQUENCE [LARGE SCALE GENOMIC DNA]</scope>
    <source>
        <strain evidence="10">CGMCC 1.6763</strain>
    </source>
</reference>
<dbReference type="EMBL" id="FNZF01000007">
    <property type="protein sequence ID" value="SEJ79970.1"/>
    <property type="molecule type" value="Genomic_DNA"/>
</dbReference>